<dbReference type="PANTHER" id="PTHR30026">
    <property type="entry name" value="OUTER MEMBRANE PROTEIN TOLC"/>
    <property type="match status" value="1"/>
</dbReference>
<dbReference type="Proteomes" id="UP000019276">
    <property type="component" value="Unassembled WGS sequence"/>
</dbReference>
<dbReference type="Pfam" id="PF02321">
    <property type="entry name" value="OEP"/>
    <property type="match status" value="1"/>
</dbReference>
<dbReference type="Gene3D" id="1.20.1600.10">
    <property type="entry name" value="Outer membrane efflux proteins (OEP)"/>
    <property type="match status" value="1"/>
</dbReference>
<gene>
    <name evidence="9" type="ORF">DS2_02263</name>
</gene>
<dbReference type="AlphaFoldDB" id="W7R2V3"/>
<dbReference type="RefSeq" id="WP_035012987.1">
    <property type="nucleotide sequence ID" value="NZ_ARZY01000002.1"/>
</dbReference>
<reference evidence="9 10" key="1">
    <citation type="journal article" date="2014" name="Genome Announc.">
        <title>Draft Genome Sequence of the Agar-Degrading Bacterium Catenovulum sp. Strain DS-2, Isolated from Intestines of Haliotis diversicolor.</title>
        <authorList>
            <person name="Shan D."/>
            <person name="Li X."/>
            <person name="Gu Z."/>
            <person name="Wei G."/>
            <person name="Gao Z."/>
            <person name="Shao Z."/>
        </authorList>
    </citation>
    <scope>NUCLEOTIDE SEQUENCE [LARGE SCALE GENOMIC DNA]</scope>
    <source>
        <strain evidence="9 10">DS-2</strain>
    </source>
</reference>
<evidence type="ECO:0000313" key="9">
    <source>
        <dbReference type="EMBL" id="EWH11970.1"/>
    </source>
</evidence>
<dbReference type="SUPFAM" id="SSF56954">
    <property type="entry name" value="Outer membrane efflux proteins (OEP)"/>
    <property type="match status" value="1"/>
</dbReference>
<comment type="caution">
    <text evidence="9">The sequence shown here is derived from an EMBL/GenBank/DDBJ whole genome shotgun (WGS) entry which is preliminary data.</text>
</comment>
<dbReference type="InterPro" id="IPR003423">
    <property type="entry name" value="OMP_efflux"/>
</dbReference>
<dbReference type="GO" id="GO:1990281">
    <property type="term" value="C:efflux pump complex"/>
    <property type="evidence" value="ECO:0007669"/>
    <property type="project" value="TreeGrafter"/>
</dbReference>
<keyword evidence="4" id="KW-1134">Transmembrane beta strand</keyword>
<dbReference type="InterPro" id="IPR051906">
    <property type="entry name" value="TolC-like"/>
</dbReference>
<evidence type="ECO:0000256" key="7">
    <source>
        <dbReference type="ARBA" id="ARBA00023237"/>
    </source>
</evidence>
<keyword evidence="6" id="KW-0472">Membrane</keyword>
<organism evidence="9 10">
    <name type="scientific">Catenovulum agarivorans DS-2</name>
    <dbReference type="NCBI Taxonomy" id="1328313"/>
    <lineage>
        <taxon>Bacteria</taxon>
        <taxon>Pseudomonadati</taxon>
        <taxon>Pseudomonadota</taxon>
        <taxon>Gammaproteobacteria</taxon>
        <taxon>Alteromonadales</taxon>
        <taxon>Alteromonadaceae</taxon>
        <taxon>Catenovulum</taxon>
    </lineage>
</organism>
<dbReference type="eggNOG" id="COG1538">
    <property type="taxonomic scope" value="Bacteria"/>
</dbReference>
<evidence type="ECO:0000313" key="10">
    <source>
        <dbReference type="Proteomes" id="UP000019276"/>
    </source>
</evidence>
<dbReference type="GO" id="GO:0009279">
    <property type="term" value="C:cell outer membrane"/>
    <property type="evidence" value="ECO:0007669"/>
    <property type="project" value="UniProtKB-SubCell"/>
</dbReference>
<evidence type="ECO:0000256" key="8">
    <source>
        <dbReference type="SAM" id="SignalP"/>
    </source>
</evidence>
<dbReference type="EMBL" id="ARZY01000002">
    <property type="protein sequence ID" value="EWH11970.1"/>
    <property type="molecule type" value="Genomic_DNA"/>
</dbReference>
<dbReference type="GO" id="GO:0015562">
    <property type="term" value="F:efflux transmembrane transporter activity"/>
    <property type="evidence" value="ECO:0007669"/>
    <property type="project" value="InterPro"/>
</dbReference>
<dbReference type="STRING" id="1328313.DS2_02263"/>
<accession>W7R2V3</accession>
<name>W7R2V3_9ALTE</name>
<evidence type="ECO:0000256" key="6">
    <source>
        <dbReference type="ARBA" id="ARBA00023136"/>
    </source>
</evidence>
<comment type="subcellular location">
    <subcellularLocation>
        <location evidence="1">Cell outer membrane</location>
    </subcellularLocation>
</comment>
<evidence type="ECO:0000256" key="1">
    <source>
        <dbReference type="ARBA" id="ARBA00004442"/>
    </source>
</evidence>
<dbReference type="PANTHER" id="PTHR30026:SF20">
    <property type="entry name" value="OUTER MEMBRANE PROTEIN TOLC"/>
    <property type="match status" value="1"/>
</dbReference>
<comment type="similarity">
    <text evidence="2">Belongs to the outer membrane factor (OMF) (TC 1.B.17) family.</text>
</comment>
<evidence type="ECO:0000256" key="5">
    <source>
        <dbReference type="ARBA" id="ARBA00022692"/>
    </source>
</evidence>
<dbReference type="OrthoDB" id="7052679at2"/>
<keyword evidence="5" id="KW-0812">Transmembrane</keyword>
<keyword evidence="8" id="KW-0732">Signal</keyword>
<proteinExistence type="inferred from homology"/>
<keyword evidence="3" id="KW-0813">Transport</keyword>
<protein>
    <submittedName>
        <fullName evidence="9">Outer membrane efflux protein</fullName>
    </submittedName>
</protein>
<evidence type="ECO:0000256" key="3">
    <source>
        <dbReference type="ARBA" id="ARBA00022448"/>
    </source>
</evidence>
<dbReference type="GO" id="GO:0015288">
    <property type="term" value="F:porin activity"/>
    <property type="evidence" value="ECO:0007669"/>
    <property type="project" value="TreeGrafter"/>
</dbReference>
<feature type="chain" id="PRO_5004898731" evidence="8">
    <location>
        <begin position="27"/>
        <end position="493"/>
    </location>
</feature>
<evidence type="ECO:0000256" key="2">
    <source>
        <dbReference type="ARBA" id="ARBA00007613"/>
    </source>
</evidence>
<sequence length="493" mass="54947">MKNSSFTTQKLLLAIMLWLTTAAASAQTNFQQTSPLLELDVHQAILLGVAKNYGIKINRLNPQFTALNIAIEQGDFEPNVFASYQQSQSERFNSLTQNNRYASTTSSVGLQGIAPWGTRYKLAIEANKNELNNSANFSSVIEVTQPLLKNFGLEPNYSNVVLAQKRTEIERMRFSQQLMSLVQQIVNAYTSLYAAQLNLEVAQANRMLAEKTLEAEQKRVVIGKSADSATLRPEVSLANREDAVLIAEQELRFKQNTLKSLIADSSAGLLSLELHAVGLPEAEQLNPNVAQDFQEALNNRPEYLEAKLTVSQQKIRVKRDQQQHNPNLDLVVRYQKIGIAEQNDFGAAFESYQSTGLNSGYIGINFSMPLSMQSSKSRLSQSNIALQQDELKLEQTAQNILLALDTAAYALAGNWRRLQAAEQAVALTQASLDAEEKKMSVGRSNSFYILDMQSRLANAQRRKVDALTSYYISLVNYHKQKGTILSHYQVAVN</sequence>
<evidence type="ECO:0000256" key="4">
    <source>
        <dbReference type="ARBA" id="ARBA00022452"/>
    </source>
</evidence>
<keyword evidence="10" id="KW-1185">Reference proteome</keyword>
<keyword evidence="7" id="KW-0998">Cell outer membrane</keyword>
<feature type="signal peptide" evidence="8">
    <location>
        <begin position="1"/>
        <end position="26"/>
    </location>
</feature>